<keyword evidence="2" id="KW-0732">Signal</keyword>
<dbReference type="OMA" id="RHEKSTI"/>
<evidence type="ECO:0000313" key="4">
    <source>
        <dbReference type="Proteomes" id="UP000031036"/>
    </source>
</evidence>
<evidence type="ECO:0000256" key="2">
    <source>
        <dbReference type="SAM" id="SignalP"/>
    </source>
</evidence>
<accession>A0A0B2V8J0</accession>
<feature type="compositionally biased region" description="Basic residues" evidence="1">
    <location>
        <begin position="46"/>
        <end position="59"/>
    </location>
</feature>
<protein>
    <recommendedName>
        <fullName evidence="5">Ig-like domain-containing protein</fullName>
    </recommendedName>
</protein>
<evidence type="ECO:0000256" key="1">
    <source>
        <dbReference type="SAM" id="MobiDB-lite"/>
    </source>
</evidence>
<keyword evidence="4" id="KW-1185">Reference proteome</keyword>
<proteinExistence type="predicted"/>
<dbReference type="AlphaFoldDB" id="A0A0B2V8J0"/>
<organism evidence="3 4">
    <name type="scientific">Toxocara canis</name>
    <name type="common">Canine roundworm</name>
    <dbReference type="NCBI Taxonomy" id="6265"/>
    <lineage>
        <taxon>Eukaryota</taxon>
        <taxon>Metazoa</taxon>
        <taxon>Ecdysozoa</taxon>
        <taxon>Nematoda</taxon>
        <taxon>Chromadorea</taxon>
        <taxon>Rhabditida</taxon>
        <taxon>Spirurina</taxon>
        <taxon>Ascaridomorpha</taxon>
        <taxon>Ascaridoidea</taxon>
        <taxon>Toxocaridae</taxon>
        <taxon>Toxocara</taxon>
    </lineage>
</organism>
<gene>
    <name evidence="3" type="ORF">Tcan_07317</name>
</gene>
<feature type="region of interest" description="Disordered" evidence="1">
    <location>
        <begin position="251"/>
        <end position="300"/>
    </location>
</feature>
<dbReference type="EMBL" id="JPKZ01002215">
    <property type="protein sequence ID" value="KHN77873.1"/>
    <property type="molecule type" value="Genomic_DNA"/>
</dbReference>
<feature type="chain" id="PRO_5002078040" description="Ig-like domain-containing protein" evidence="2">
    <location>
        <begin position="33"/>
        <end position="320"/>
    </location>
</feature>
<dbReference type="OrthoDB" id="5806254at2759"/>
<feature type="signal peptide" evidence="2">
    <location>
        <begin position="1"/>
        <end position="32"/>
    </location>
</feature>
<dbReference type="Proteomes" id="UP000031036">
    <property type="component" value="Unassembled WGS sequence"/>
</dbReference>
<sequence length="320" mass="36620">MQNMSLFNCAISPINALIASFVLLSLTGPCFAQHMSSNEYIEPASRKRHHTHRHLRHTSLRTSAGSTSDAFALNCPHVADANNEHVRIEATWTKDDTIWLKIENGERRIYNKLSSFDKKRIGKKSVLRVTLNKGRYVFGYDELTGDFGMEIRPVIANEDEGIWQCHVTVHQKGNTYTLTSRSRVKNLQRQKLNKDGQRSQLVDESSQLMYDEQSLAEKKDSISSFTRHEKSTIEISRDVAEKQQAVVFDRRNLPQSSRRSSTDRQMAIVDYEDEDSTNPGYSLSGRHNRKRHRDSSGQASTRRASYTLLVLIITAMLMTR</sequence>
<reference evidence="3 4" key="1">
    <citation type="submission" date="2014-11" db="EMBL/GenBank/DDBJ databases">
        <title>Genetic blueprint of the zoonotic pathogen Toxocara canis.</title>
        <authorList>
            <person name="Zhu X.-Q."/>
            <person name="Korhonen P.K."/>
            <person name="Cai H."/>
            <person name="Young N.D."/>
            <person name="Nejsum P."/>
            <person name="von Samson-Himmelstjerna G."/>
            <person name="Boag P.R."/>
            <person name="Tan P."/>
            <person name="Li Q."/>
            <person name="Min J."/>
            <person name="Yang Y."/>
            <person name="Wang X."/>
            <person name="Fang X."/>
            <person name="Hall R.S."/>
            <person name="Hofmann A."/>
            <person name="Sternberg P.W."/>
            <person name="Jex A.R."/>
            <person name="Gasser R.B."/>
        </authorList>
    </citation>
    <scope>NUCLEOTIDE SEQUENCE [LARGE SCALE GENOMIC DNA]</scope>
    <source>
        <strain evidence="3">PN_DK_2014</strain>
    </source>
</reference>
<evidence type="ECO:0008006" key="5">
    <source>
        <dbReference type="Google" id="ProtNLM"/>
    </source>
</evidence>
<name>A0A0B2V8J0_TOXCA</name>
<comment type="caution">
    <text evidence="3">The sequence shown here is derived from an EMBL/GenBank/DDBJ whole genome shotgun (WGS) entry which is preliminary data.</text>
</comment>
<evidence type="ECO:0000313" key="3">
    <source>
        <dbReference type="EMBL" id="KHN77873.1"/>
    </source>
</evidence>
<feature type="region of interest" description="Disordered" evidence="1">
    <location>
        <begin position="44"/>
        <end position="63"/>
    </location>
</feature>